<dbReference type="Pfam" id="PF18953">
    <property type="entry name" value="SAP_new25"/>
    <property type="match status" value="1"/>
</dbReference>
<organism evidence="4 5">
    <name type="scientific">Crucibulum laeve</name>
    <dbReference type="NCBI Taxonomy" id="68775"/>
    <lineage>
        <taxon>Eukaryota</taxon>
        <taxon>Fungi</taxon>
        <taxon>Dikarya</taxon>
        <taxon>Basidiomycota</taxon>
        <taxon>Agaricomycotina</taxon>
        <taxon>Agaricomycetes</taxon>
        <taxon>Agaricomycetidae</taxon>
        <taxon>Agaricales</taxon>
        <taxon>Agaricineae</taxon>
        <taxon>Nidulariaceae</taxon>
        <taxon>Crucibulum</taxon>
    </lineage>
</organism>
<feature type="domain" description="SAP" evidence="3">
    <location>
        <begin position="10"/>
        <end position="44"/>
    </location>
</feature>
<feature type="compositionally biased region" description="Polar residues" evidence="1">
    <location>
        <begin position="67"/>
        <end position="77"/>
    </location>
</feature>
<feature type="transmembrane region" description="Helical" evidence="2">
    <location>
        <begin position="250"/>
        <end position="272"/>
    </location>
</feature>
<gene>
    <name evidence="4" type="ORF">BDQ12DRAFT_685070</name>
</gene>
<keyword evidence="2" id="KW-1133">Transmembrane helix</keyword>
<dbReference type="AlphaFoldDB" id="A0A5C3LXK8"/>
<evidence type="ECO:0000259" key="3">
    <source>
        <dbReference type="PROSITE" id="PS50800"/>
    </source>
</evidence>
<accession>A0A5C3LXK8</accession>
<evidence type="ECO:0000313" key="4">
    <source>
        <dbReference type="EMBL" id="TFK37660.1"/>
    </source>
</evidence>
<protein>
    <recommendedName>
        <fullName evidence="3">SAP domain-containing protein</fullName>
    </recommendedName>
</protein>
<dbReference type="InterPro" id="IPR038872">
    <property type="entry name" value="Put_GTT3"/>
</dbReference>
<dbReference type="OrthoDB" id="5569309at2759"/>
<evidence type="ECO:0000256" key="1">
    <source>
        <dbReference type="SAM" id="MobiDB-lite"/>
    </source>
</evidence>
<dbReference type="PANTHER" id="PTHR41807:SF1">
    <property type="entry name" value="GLUTATHIONE TRANSFERASE 3"/>
    <property type="match status" value="1"/>
</dbReference>
<name>A0A5C3LXK8_9AGAR</name>
<dbReference type="Proteomes" id="UP000308652">
    <property type="component" value="Unassembled WGS sequence"/>
</dbReference>
<evidence type="ECO:0000256" key="2">
    <source>
        <dbReference type="SAM" id="Phobius"/>
    </source>
</evidence>
<keyword evidence="2" id="KW-0812">Transmembrane</keyword>
<reference evidence="4 5" key="1">
    <citation type="journal article" date="2019" name="Nat. Ecol. Evol.">
        <title>Megaphylogeny resolves global patterns of mushroom evolution.</title>
        <authorList>
            <person name="Varga T."/>
            <person name="Krizsan K."/>
            <person name="Foldi C."/>
            <person name="Dima B."/>
            <person name="Sanchez-Garcia M."/>
            <person name="Sanchez-Ramirez S."/>
            <person name="Szollosi G.J."/>
            <person name="Szarkandi J.G."/>
            <person name="Papp V."/>
            <person name="Albert L."/>
            <person name="Andreopoulos W."/>
            <person name="Angelini C."/>
            <person name="Antonin V."/>
            <person name="Barry K.W."/>
            <person name="Bougher N.L."/>
            <person name="Buchanan P."/>
            <person name="Buyck B."/>
            <person name="Bense V."/>
            <person name="Catcheside P."/>
            <person name="Chovatia M."/>
            <person name="Cooper J."/>
            <person name="Damon W."/>
            <person name="Desjardin D."/>
            <person name="Finy P."/>
            <person name="Geml J."/>
            <person name="Haridas S."/>
            <person name="Hughes K."/>
            <person name="Justo A."/>
            <person name="Karasinski D."/>
            <person name="Kautmanova I."/>
            <person name="Kiss B."/>
            <person name="Kocsube S."/>
            <person name="Kotiranta H."/>
            <person name="LaButti K.M."/>
            <person name="Lechner B.E."/>
            <person name="Liimatainen K."/>
            <person name="Lipzen A."/>
            <person name="Lukacs Z."/>
            <person name="Mihaltcheva S."/>
            <person name="Morgado L.N."/>
            <person name="Niskanen T."/>
            <person name="Noordeloos M.E."/>
            <person name="Ohm R.A."/>
            <person name="Ortiz-Santana B."/>
            <person name="Ovrebo C."/>
            <person name="Racz N."/>
            <person name="Riley R."/>
            <person name="Savchenko A."/>
            <person name="Shiryaev A."/>
            <person name="Soop K."/>
            <person name="Spirin V."/>
            <person name="Szebenyi C."/>
            <person name="Tomsovsky M."/>
            <person name="Tulloss R.E."/>
            <person name="Uehling J."/>
            <person name="Grigoriev I.V."/>
            <person name="Vagvolgyi C."/>
            <person name="Papp T."/>
            <person name="Martin F.M."/>
            <person name="Miettinen O."/>
            <person name="Hibbett D.S."/>
            <person name="Nagy L.G."/>
        </authorList>
    </citation>
    <scope>NUCLEOTIDE SEQUENCE [LARGE SCALE GENOMIC DNA]</scope>
    <source>
        <strain evidence="4 5">CBS 166.37</strain>
    </source>
</reference>
<dbReference type="PROSITE" id="PS50800">
    <property type="entry name" value="SAP"/>
    <property type="match status" value="1"/>
</dbReference>
<dbReference type="EMBL" id="ML213607">
    <property type="protein sequence ID" value="TFK37660.1"/>
    <property type="molecule type" value="Genomic_DNA"/>
</dbReference>
<feature type="region of interest" description="Disordered" evidence="1">
    <location>
        <begin position="41"/>
        <end position="89"/>
    </location>
</feature>
<evidence type="ECO:0000313" key="5">
    <source>
        <dbReference type="Proteomes" id="UP000308652"/>
    </source>
</evidence>
<keyword evidence="2" id="KW-0472">Membrane</keyword>
<sequence length="382" mass="42294">MAPIAYTGALQPKKKSELQEIALSLGLSDQGTKDEVQGRIKKHLDGNPQLEDDPQFTGLYGRRKRSVQPQPAPSSTRFLPPLEPPLSNTKSFVTKHVNKLESLRESTPAKDLRDVSTFLKHPFSPAESTPDHSPRPNNEFGTPSSLPPLPPSPTKSLIEHFRSPPDVTEVVEHVKTHYLESVTEFITSLRAFLSNAATLWYLTALLELLYIVTTVIPWQNVQVPLTSKGADGFAMSIRYPPLTIFRTSGLWVAILHWAIPTLIIPFIVGNVISFNPTSRHHRSLPPFDTLTASIVRLAAQIMYPYGTITHEVDVLGLDVLGFRWRVLNASVGLAFAFAEAIAGAPQLFAKTLVRDRQYAISEGERTPSRRALTAEPASDEVE</sequence>
<keyword evidence="5" id="KW-1185">Reference proteome</keyword>
<dbReference type="GO" id="GO:0016020">
    <property type="term" value="C:membrane"/>
    <property type="evidence" value="ECO:0007669"/>
    <property type="project" value="TreeGrafter"/>
</dbReference>
<proteinExistence type="predicted"/>
<feature type="region of interest" description="Disordered" evidence="1">
    <location>
        <begin position="121"/>
        <end position="157"/>
    </location>
</feature>
<dbReference type="InterPro" id="IPR003034">
    <property type="entry name" value="SAP_dom"/>
</dbReference>
<feature type="transmembrane region" description="Helical" evidence="2">
    <location>
        <begin position="199"/>
        <end position="218"/>
    </location>
</feature>
<dbReference type="PANTHER" id="PTHR41807">
    <property type="entry name" value="GLUTATHIONE TRANSFERASE 3"/>
    <property type="match status" value="1"/>
</dbReference>
<dbReference type="STRING" id="68775.A0A5C3LXK8"/>